<dbReference type="GO" id="GO:0055064">
    <property type="term" value="P:chloride ion homeostasis"/>
    <property type="evidence" value="ECO:0007669"/>
    <property type="project" value="TreeGrafter"/>
</dbReference>
<dbReference type="PANTHER" id="PTHR11827">
    <property type="entry name" value="SOLUTE CARRIER FAMILY 12, CATION COTRANSPORTERS"/>
    <property type="match status" value="1"/>
</dbReference>
<dbReference type="Proteomes" id="UP000050640">
    <property type="component" value="Unplaced"/>
</dbReference>
<evidence type="ECO:0000259" key="6">
    <source>
        <dbReference type="Pfam" id="PF03522"/>
    </source>
</evidence>
<keyword evidence="5" id="KW-0732">Signal</keyword>
<keyword evidence="3" id="KW-1133">Transmembrane helix</keyword>
<dbReference type="Pfam" id="PF03522">
    <property type="entry name" value="SLC12"/>
    <property type="match status" value="2"/>
</dbReference>
<organism evidence="7 8">
    <name type="scientific">Elaeophora elaphi</name>
    <dbReference type="NCBI Taxonomy" id="1147741"/>
    <lineage>
        <taxon>Eukaryota</taxon>
        <taxon>Metazoa</taxon>
        <taxon>Ecdysozoa</taxon>
        <taxon>Nematoda</taxon>
        <taxon>Chromadorea</taxon>
        <taxon>Rhabditida</taxon>
        <taxon>Spirurina</taxon>
        <taxon>Spiruromorpha</taxon>
        <taxon>Filarioidea</taxon>
        <taxon>Onchocercidae</taxon>
        <taxon>Elaeophora</taxon>
    </lineage>
</organism>
<evidence type="ECO:0000256" key="3">
    <source>
        <dbReference type="ARBA" id="ARBA00022989"/>
    </source>
</evidence>
<dbReference type="InterPro" id="IPR004842">
    <property type="entry name" value="SLC12A_fam"/>
</dbReference>
<dbReference type="GO" id="GO:0015379">
    <property type="term" value="F:potassium:chloride symporter activity"/>
    <property type="evidence" value="ECO:0007669"/>
    <property type="project" value="TreeGrafter"/>
</dbReference>
<dbReference type="GO" id="GO:0006884">
    <property type="term" value="P:cell volume homeostasis"/>
    <property type="evidence" value="ECO:0007669"/>
    <property type="project" value="TreeGrafter"/>
</dbReference>
<protein>
    <submittedName>
        <fullName evidence="8">SLC12 domain-containing protein</fullName>
    </submittedName>
</protein>
<dbReference type="PANTHER" id="PTHR11827:SF53">
    <property type="entry name" value="K+_CL-COTRANSPORTER"/>
    <property type="match status" value="1"/>
</dbReference>
<reference evidence="8" key="1">
    <citation type="submission" date="2017-02" db="UniProtKB">
        <authorList>
            <consortium name="WormBaseParasite"/>
        </authorList>
    </citation>
    <scope>IDENTIFICATION</scope>
</reference>
<evidence type="ECO:0000313" key="7">
    <source>
        <dbReference type="Proteomes" id="UP000050640"/>
    </source>
</evidence>
<dbReference type="STRING" id="1147741.A0A0R3S7E9"/>
<dbReference type="GO" id="GO:1990573">
    <property type="term" value="P:potassium ion import across plasma membrane"/>
    <property type="evidence" value="ECO:0007669"/>
    <property type="project" value="TreeGrafter"/>
</dbReference>
<feature type="domain" description="SLC12A transporter C-terminal" evidence="6">
    <location>
        <begin position="223"/>
        <end position="307"/>
    </location>
</feature>
<feature type="chain" id="PRO_5006448077" evidence="5">
    <location>
        <begin position="18"/>
        <end position="371"/>
    </location>
</feature>
<keyword evidence="2" id="KW-0812">Transmembrane</keyword>
<dbReference type="GO" id="GO:0005886">
    <property type="term" value="C:plasma membrane"/>
    <property type="evidence" value="ECO:0007669"/>
    <property type="project" value="TreeGrafter"/>
</dbReference>
<keyword evidence="4" id="KW-0472">Membrane</keyword>
<dbReference type="AlphaFoldDB" id="A0A0R3S7E9"/>
<evidence type="ECO:0000313" key="8">
    <source>
        <dbReference type="WBParaSite" id="EEL_0001072101-mRNA-1"/>
    </source>
</evidence>
<proteinExistence type="predicted"/>
<feature type="domain" description="SLC12A transporter C-terminal" evidence="6">
    <location>
        <begin position="79"/>
        <end position="173"/>
    </location>
</feature>
<comment type="subcellular location">
    <subcellularLocation>
        <location evidence="1">Membrane</location>
        <topology evidence="1">Multi-pass membrane protein</topology>
    </subcellularLocation>
</comment>
<dbReference type="GO" id="GO:0045202">
    <property type="term" value="C:synapse"/>
    <property type="evidence" value="ECO:0007669"/>
    <property type="project" value="GOC"/>
</dbReference>
<evidence type="ECO:0000256" key="1">
    <source>
        <dbReference type="ARBA" id="ARBA00004141"/>
    </source>
</evidence>
<name>A0A0R3S7E9_9BILA</name>
<accession>A0A0R3S7E9</accession>
<feature type="signal peptide" evidence="5">
    <location>
        <begin position="1"/>
        <end position="17"/>
    </location>
</feature>
<sequence length="371" mass="42932">MFSAHWIYAIIVTLLCGMIYNNKKEWGDGMTGLILSTAQFSLSKLEDKQPHPKNWRPQLLLIANLPSAENWRQSEITRKLISLASQLKKGRGLTVAIALHEGQSTNKNTKLVAAQMKKELMEEMTNAKVHGFCSSLIYKADQLEGALSTLIQSCGIGPLRPNTLLIPYPEELHTENAYWHFLRDALRELYSQTKLKKKLKITSKMEDNAFYVVENRLQHGAMQDMCLLILKGIPYFPENEYRMAGNIDMWWILHDGGLLLLISFLLKQHKVWRNCHLRIFVVVGQDDNKSQLRRDMEKFLYEMRIDANLYACLLKNLEEFATPDISAYEIQRSLQNDTSNLSRKKRSSMVSIAIPSNYRIFFKLFHLIETF</sequence>
<keyword evidence="7" id="KW-1185">Reference proteome</keyword>
<dbReference type="GO" id="GO:0007268">
    <property type="term" value="P:chemical synaptic transmission"/>
    <property type="evidence" value="ECO:0007669"/>
    <property type="project" value="TreeGrafter"/>
</dbReference>
<evidence type="ECO:0000256" key="2">
    <source>
        <dbReference type="ARBA" id="ARBA00022692"/>
    </source>
</evidence>
<evidence type="ECO:0000256" key="4">
    <source>
        <dbReference type="ARBA" id="ARBA00023136"/>
    </source>
</evidence>
<dbReference type="WBParaSite" id="EEL_0001072101-mRNA-1">
    <property type="protein sequence ID" value="EEL_0001072101-mRNA-1"/>
    <property type="gene ID" value="EEL_0001072101"/>
</dbReference>
<dbReference type="InterPro" id="IPR018491">
    <property type="entry name" value="SLC12_C"/>
</dbReference>
<evidence type="ECO:0000256" key="5">
    <source>
        <dbReference type="SAM" id="SignalP"/>
    </source>
</evidence>
<dbReference type="GO" id="GO:0055075">
    <property type="term" value="P:potassium ion homeostasis"/>
    <property type="evidence" value="ECO:0007669"/>
    <property type="project" value="TreeGrafter"/>
</dbReference>